<keyword evidence="3 7" id="KW-1133">Transmembrane helix</keyword>
<dbReference type="InterPro" id="IPR051689">
    <property type="entry name" value="Sterol_desaturase/TMEM195"/>
</dbReference>
<dbReference type="PANTHER" id="PTHR21624:SF1">
    <property type="entry name" value="ALKYLGLYCEROL MONOOXYGENASE"/>
    <property type="match status" value="1"/>
</dbReference>
<dbReference type="EMBL" id="WNXC01000001">
    <property type="protein sequence ID" value="MBB2148253.1"/>
    <property type="molecule type" value="Genomic_DNA"/>
</dbReference>
<evidence type="ECO:0000256" key="7">
    <source>
        <dbReference type="SAM" id="Phobius"/>
    </source>
</evidence>
<keyword evidence="2 7" id="KW-0812">Transmembrane</keyword>
<gene>
    <name evidence="9" type="ORF">GM920_04950</name>
</gene>
<dbReference type="InterPro" id="IPR006694">
    <property type="entry name" value="Fatty_acid_hydroxylase"/>
</dbReference>
<feature type="transmembrane region" description="Helical" evidence="7">
    <location>
        <begin position="15"/>
        <end position="37"/>
    </location>
</feature>
<keyword evidence="10" id="KW-1185">Reference proteome</keyword>
<feature type="transmembrane region" description="Helical" evidence="7">
    <location>
        <begin position="93"/>
        <end position="113"/>
    </location>
</feature>
<reference evidence="9 10" key="1">
    <citation type="submission" date="2019-11" db="EMBL/GenBank/DDBJ databases">
        <title>Description of Pedobacter sp. LMG 31462T.</title>
        <authorList>
            <person name="Carlier A."/>
            <person name="Qi S."/>
            <person name="Vandamme P."/>
        </authorList>
    </citation>
    <scope>NUCLEOTIDE SEQUENCE [LARGE SCALE GENOMIC DNA]</scope>
    <source>
        <strain evidence="9 10">LMG 31462</strain>
    </source>
</reference>
<evidence type="ECO:0000259" key="8">
    <source>
        <dbReference type="Pfam" id="PF04116"/>
    </source>
</evidence>
<sequence>MQALLHSLWNNHSTLLQIFLFLGVIILIWVAELHNALVDAKEKWRHSRVNLLFITTALPIQLSLSALVILVSGWVTIHHWGLLYLLPGTTYGWLKYLIAFLLLDFCEYVYHVLMHKTPKFWNFHLIHHSDEEVDVSTTLREHPCETFIRVCFLMVWVFLSGASIGVLLLRQTIQTVANLTAHSNYKIPVKIERICQLLFITPRLHQVHHHFELPYTDCNYGDVFCIWDRLFGTYREMPEEDIKFGVDNYQNYSSSDFKALIQHPFLEKKNK</sequence>
<dbReference type="Proteomes" id="UP000636110">
    <property type="component" value="Unassembled WGS sequence"/>
</dbReference>
<dbReference type="RefSeq" id="WP_182953991.1">
    <property type="nucleotide sequence ID" value="NZ_WNXC01000001.1"/>
</dbReference>
<dbReference type="PANTHER" id="PTHR21624">
    <property type="entry name" value="STEROL DESATURASE-RELATED PROTEIN"/>
    <property type="match status" value="1"/>
</dbReference>
<keyword evidence="5" id="KW-0443">Lipid metabolism</keyword>
<accession>A0ABR6ESK9</accession>
<evidence type="ECO:0000313" key="10">
    <source>
        <dbReference type="Proteomes" id="UP000636110"/>
    </source>
</evidence>
<comment type="caution">
    <text evidence="9">The sequence shown here is derived from an EMBL/GenBank/DDBJ whole genome shotgun (WGS) entry which is preliminary data.</text>
</comment>
<organism evidence="9 10">
    <name type="scientific">Pedobacter gandavensis</name>
    <dbReference type="NCBI Taxonomy" id="2679963"/>
    <lineage>
        <taxon>Bacteria</taxon>
        <taxon>Pseudomonadati</taxon>
        <taxon>Bacteroidota</taxon>
        <taxon>Sphingobacteriia</taxon>
        <taxon>Sphingobacteriales</taxon>
        <taxon>Sphingobacteriaceae</taxon>
        <taxon>Pedobacter</taxon>
    </lineage>
</organism>
<protein>
    <submittedName>
        <fullName evidence="9">Sterol desaturase family protein</fullName>
    </submittedName>
</protein>
<evidence type="ECO:0000256" key="2">
    <source>
        <dbReference type="ARBA" id="ARBA00022692"/>
    </source>
</evidence>
<feature type="transmembrane region" description="Helical" evidence="7">
    <location>
        <begin position="147"/>
        <end position="169"/>
    </location>
</feature>
<proteinExistence type="predicted"/>
<evidence type="ECO:0000256" key="6">
    <source>
        <dbReference type="ARBA" id="ARBA00023136"/>
    </source>
</evidence>
<evidence type="ECO:0000313" key="9">
    <source>
        <dbReference type="EMBL" id="MBB2148253.1"/>
    </source>
</evidence>
<dbReference type="Pfam" id="PF04116">
    <property type="entry name" value="FA_hydroxylase"/>
    <property type="match status" value="1"/>
</dbReference>
<evidence type="ECO:0000256" key="1">
    <source>
        <dbReference type="ARBA" id="ARBA00004127"/>
    </source>
</evidence>
<name>A0ABR6ESK9_9SPHI</name>
<evidence type="ECO:0000256" key="4">
    <source>
        <dbReference type="ARBA" id="ARBA00023002"/>
    </source>
</evidence>
<keyword evidence="6 7" id="KW-0472">Membrane</keyword>
<keyword evidence="4" id="KW-0560">Oxidoreductase</keyword>
<feature type="transmembrane region" description="Helical" evidence="7">
    <location>
        <begin position="49"/>
        <end position="73"/>
    </location>
</feature>
<comment type="subcellular location">
    <subcellularLocation>
        <location evidence="1">Endomembrane system</location>
        <topology evidence="1">Multi-pass membrane protein</topology>
    </subcellularLocation>
</comment>
<feature type="domain" description="Fatty acid hydroxylase" evidence="8">
    <location>
        <begin position="97"/>
        <end position="233"/>
    </location>
</feature>
<evidence type="ECO:0000256" key="5">
    <source>
        <dbReference type="ARBA" id="ARBA00023098"/>
    </source>
</evidence>
<evidence type="ECO:0000256" key="3">
    <source>
        <dbReference type="ARBA" id="ARBA00022989"/>
    </source>
</evidence>